<feature type="compositionally biased region" description="Polar residues" evidence="1">
    <location>
        <begin position="130"/>
        <end position="145"/>
    </location>
</feature>
<feature type="region of interest" description="Disordered" evidence="1">
    <location>
        <begin position="1"/>
        <end position="185"/>
    </location>
</feature>
<reference evidence="2 3" key="1">
    <citation type="submission" date="2013-07" db="EMBL/GenBank/DDBJ databases">
        <title>The Genome Sequence of Kwoniella mangroviensis CBS10435.</title>
        <authorList>
            <consortium name="The Broad Institute Genome Sequencing Platform"/>
            <person name="Cuomo C."/>
            <person name="Litvintseva A."/>
            <person name="Chen Y."/>
            <person name="Heitman J."/>
            <person name="Sun S."/>
            <person name="Springer D."/>
            <person name="Dromer F."/>
            <person name="Young S.K."/>
            <person name="Zeng Q."/>
            <person name="Gargeya S."/>
            <person name="Fitzgerald M."/>
            <person name="Abouelleil A."/>
            <person name="Alvarado L."/>
            <person name="Berlin A.M."/>
            <person name="Chapman S.B."/>
            <person name="Dewar J."/>
            <person name="Goldberg J."/>
            <person name="Griggs A."/>
            <person name="Gujja S."/>
            <person name="Hansen M."/>
            <person name="Howarth C."/>
            <person name="Imamovic A."/>
            <person name="Larimer J."/>
            <person name="McCowan C."/>
            <person name="Murphy C."/>
            <person name="Pearson M."/>
            <person name="Priest M."/>
            <person name="Roberts A."/>
            <person name="Saif S."/>
            <person name="Shea T."/>
            <person name="Sykes S."/>
            <person name="Wortman J."/>
            <person name="Nusbaum C."/>
            <person name="Birren B."/>
        </authorList>
    </citation>
    <scope>NUCLEOTIDE SEQUENCE [LARGE SCALE GENOMIC DNA]</scope>
    <source>
        <strain evidence="2 3">CBS 10435</strain>
    </source>
</reference>
<gene>
    <name evidence="2" type="ORF">L486_05653</name>
</gene>
<feature type="region of interest" description="Disordered" evidence="1">
    <location>
        <begin position="292"/>
        <end position="320"/>
    </location>
</feature>
<feature type="compositionally biased region" description="Basic and acidic residues" evidence="1">
    <location>
        <begin position="246"/>
        <end position="258"/>
    </location>
</feature>
<evidence type="ECO:0000313" key="2">
    <source>
        <dbReference type="EMBL" id="OCF56798.1"/>
    </source>
</evidence>
<evidence type="ECO:0000313" key="3">
    <source>
        <dbReference type="Proteomes" id="UP000092583"/>
    </source>
</evidence>
<feature type="compositionally biased region" description="Basic and acidic residues" evidence="1">
    <location>
        <begin position="97"/>
        <end position="108"/>
    </location>
</feature>
<name>A0A1B9IMF1_9TREE</name>
<protein>
    <submittedName>
        <fullName evidence="2">Uncharacterized protein</fullName>
    </submittedName>
</protein>
<sequence>MSSSNESPYVSKEGNEPDQSSRELLDDRDGLDPFRSIWFVRELKARQEPDSEFVSSTGTRSRTMRPPPMLTQEPHNFNYDPTKTSGWTANEANSDTLSDHGQQDDHPADAAGSNASEHPTDDRGNPMPPSTSTSIARSEGLTPSVTKDKQGPDTTTEESNQGSVMLSSTFEGETNPSVNDIQQSWRRPRAWASLFQPTKGPCTTSTAGASASVSVEITSASGKVVDEEGEFVTVIRGKRQSQRLTDQQHHQFAEEDSRHDVYSYDDIGSEPKDEDWYLQQELALQNASFTRRRYGVDPNRQASSKKWDMDSKTHWGRGFR</sequence>
<keyword evidence="3" id="KW-1185">Reference proteome</keyword>
<feature type="compositionally biased region" description="Basic and acidic residues" evidence="1">
    <location>
        <begin position="13"/>
        <end position="32"/>
    </location>
</feature>
<feature type="compositionally biased region" description="Polar residues" evidence="1">
    <location>
        <begin position="73"/>
        <end position="96"/>
    </location>
</feature>
<dbReference type="Proteomes" id="UP000092583">
    <property type="component" value="Unassembled WGS sequence"/>
</dbReference>
<evidence type="ECO:0000256" key="1">
    <source>
        <dbReference type="SAM" id="MobiDB-lite"/>
    </source>
</evidence>
<feature type="region of interest" description="Disordered" evidence="1">
    <location>
        <begin position="239"/>
        <end position="258"/>
    </location>
</feature>
<organism evidence="2 3">
    <name type="scientific">Kwoniella mangroviensis CBS 10435</name>
    <dbReference type="NCBI Taxonomy" id="1331196"/>
    <lineage>
        <taxon>Eukaryota</taxon>
        <taxon>Fungi</taxon>
        <taxon>Dikarya</taxon>
        <taxon>Basidiomycota</taxon>
        <taxon>Agaricomycotina</taxon>
        <taxon>Tremellomycetes</taxon>
        <taxon>Tremellales</taxon>
        <taxon>Cryptococcaceae</taxon>
        <taxon>Kwoniella</taxon>
    </lineage>
</organism>
<dbReference type="EMBL" id="KI669464">
    <property type="protein sequence ID" value="OCF56798.1"/>
    <property type="molecule type" value="Genomic_DNA"/>
</dbReference>
<proteinExistence type="predicted"/>
<dbReference type="AlphaFoldDB" id="A0A1B9IMF1"/>
<accession>A0A1B9IMF1</accession>
<feature type="compositionally biased region" description="Polar residues" evidence="1">
    <location>
        <begin position="152"/>
        <end position="185"/>
    </location>
</feature>
<reference evidence="3" key="2">
    <citation type="submission" date="2013-12" db="EMBL/GenBank/DDBJ databases">
        <title>Evolution of pathogenesis and genome organization in the Tremellales.</title>
        <authorList>
            <person name="Cuomo C."/>
            <person name="Litvintseva A."/>
            <person name="Heitman J."/>
            <person name="Chen Y."/>
            <person name="Sun S."/>
            <person name="Springer D."/>
            <person name="Dromer F."/>
            <person name="Young S."/>
            <person name="Zeng Q."/>
            <person name="Chapman S."/>
            <person name="Gujja S."/>
            <person name="Saif S."/>
            <person name="Birren B."/>
        </authorList>
    </citation>
    <scope>NUCLEOTIDE SEQUENCE [LARGE SCALE GENOMIC DNA]</scope>
    <source>
        <strain evidence="3">CBS 10435</strain>
    </source>
</reference>